<protein>
    <submittedName>
        <fullName evidence="3">Acyl-CoA thioesterase</fullName>
    </submittedName>
</protein>
<comment type="caution">
    <text evidence="3">The sequence shown here is derived from an EMBL/GenBank/DDBJ whole genome shotgun (WGS) entry which is preliminary data.</text>
</comment>
<dbReference type="AlphaFoldDB" id="A0A3L9MB98"/>
<name>A0A3L9MB98_9FLAO</name>
<evidence type="ECO:0000256" key="2">
    <source>
        <dbReference type="ARBA" id="ARBA00022801"/>
    </source>
</evidence>
<accession>A0A3L9MB98</accession>
<dbReference type="SUPFAM" id="SSF54637">
    <property type="entry name" value="Thioesterase/thiol ester dehydrase-isomerase"/>
    <property type="match status" value="1"/>
</dbReference>
<evidence type="ECO:0000313" key="4">
    <source>
        <dbReference type="Proteomes" id="UP000275348"/>
    </source>
</evidence>
<dbReference type="PANTHER" id="PTHR31793">
    <property type="entry name" value="4-HYDROXYBENZOYL-COA THIOESTERASE FAMILY MEMBER"/>
    <property type="match status" value="1"/>
</dbReference>
<dbReference type="Gene3D" id="3.10.129.10">
    <property type="entry name" value="Hotdog Thioesterase"/>
    <property type="match status" value="1"/>
</dbReference>
<comment type="similarity">
    <text evidence="1">Belongs to the 4-hydroxybenzoyl-CoA thioesterase family.</text>
</comment>
<dbReference type="PANTHER" id="PTHR31793:SF27">
    <property type="entry name" value="NOVEL THIOESTERASE SUPERFAMILY DOMAIN AND SAPOSIN A-TYPE DOMAIN CONTAINING PROTEIN (0610012H03RIK)"/>
    <property type="match status" value="1"/>
</dbReference>
<reference evidence="3 4" key="1">
    <citation type="submission" date="2018-10" db="EMBL/GenBank/DDBJ databases">
        <authorList>
            <person name="Chen X."/>
        </authorList>
    </citation>
    <scope>NUCLEOTIDE SEQUENCE [LARGE SCALE GENOMIC DNA]</scope>
    <source>
        <strain evidence="3 4">YIM 102668</strain>
    </source>
</reference>
<organism evidence="3 4">
    <name type="scientific">Faecalibacter macacae</name>
    <dbReference type="NCBI Taxonomy" id="1859289"/>
    <lineage>
        <taxon>Bacteria</taxon>
        <taxon>Pseudomonadati</taxon>
        <taxon>Bacteroidota</taxon>
        <taxon>Flavobacteriia</taxon>
        <taxon>Flavobacteriales</taxon>
        <taxon>Weeksellaceae</taxon>
        <taxon>Faecalibacter</taxon>
    </lineage>
</organism>
<keyword evidence="2" id="KW-0378">Hydrolase</keyword>
<sequence length="127" mass="14741">MDAIGHVNNIYYFEYFQIGRGHYMVTSSPNWDWTKNMFVIAHIECDYFKEIKLMAKNPRVAMRVAKIGSKSFDFEYLIISDGKDGEPIIHAKGMSTQVLIDLSIGKSIEIPEWLKNDFHTYEVALEK</sequence>
<dbReference type="GO" id="GO:0047617">
    <property type="term" value="F:fatty acyl-CoA hydrolase activity"/>
    <property type="evidence" value="ECO:0007669"/>
    <property type="project" value="TreeGrafter"/>
</dbReference>
<evidence type="ECO:0000256" key="1">
    <source>
        <dbReference type="ARBA" id="ARBA00005953"/>
    </source>
</evidence>
<keyword evidence="4" id="KW-1185">Reference proteome</keyword>
<dbReference type="EMBL" id="RDOJ01000016">
    <property type="protein sequence ID" value="RLZ07809.1"/>
    <property type="molecule type" value="Genomic_DNA"/>
</dbReference>
<dbReference type="InterPro" id="IPR029069">
    <property type="entry name" value="HotDog_dom_sf"/>
</dbReference>
<dbReference type="Proteomes" id="UP000275348">
    <property type="component" value="Unassembled WGS sequence"/>
</dbReference>
<dbReference type="CDD" id="cd00586">
    <property type="entry name" value="4HBT"/>
    <property type="match status" value="1"/>
</dbReference>
<gene>
    <name evidence="3" type="ORF">EAH69_10990</name>
</gene>
<dbReference type="Pfam" id="PF13279">
    <property type="entry name" value="4HBT_2"/>
    <property type="match status" value="1"/>
</dbReference>
<evidence type="ECO:0000313" key="3">
    <source>
        <dbReference type="EMBL" id="RLZ07809.1"/>
    </source>
</evidence>
<proteinExistence type="inferred from homology"/>
<dbReference type="InterPro" id="IPR050563">
    <property type="entry name" value="4-hydroxybenzoyl-CoA_TE"/>
</dbReference>
<dbReference type="OrthoDB" id="9791529at2"/>